<dbReference type="InterPro" id="IPR036390">
    <property type="entry name" value="WH_DNA-bd_sf"/>
</dbReference>
<reference evidence="2 3" key="1">
    <citation type="submission" date="2017-05" db="EMBL/GenBank/DDBJ databases">
        <title>Butyricicoccus porcorum sp. nov. a butyrate-producing bacterium from the swine intestinal tract.</title>
        <authorList>
            <person name="Trachsel J."/>
            <person name="Humphrey S."/>
            <person name="Allen H.K."/>
        </authorList>
    </citation>
    <scope>NUCLEOTIDE SEQUENCE [LARGE SCALE GENOMIC DNA]</scope>
    <source>
        <strain evidence="2">BB10</strain>
    </source>
</reference>
<dbReference type="InterPro" id="IPR000835">
    <property type="entry name" value="HTH_MarR-typ"/>
</dbReference>
<dbReference type="GO" id="GO:0003700">
    <property type="term" value="F:DNA-binding transcription factor activity"/>
    <property type="evidence" value="ECO:0007669"/>
    <property type="project" value="InterPro"/>
</dbReference>
<name>A0A252F106_9FIRM</name>
<dbReference type="InterPro" id="IPR036388">
    <property type="entry name" value="WH-like_DNA-bd_sf"/>
</dbReference>
<comment type="caution">
    <text evidence="2">The sequence shown here is derived from an EMBL/GenBank/DDBJ whole genome shotgun (WGS) entry which is preliminary data.</text>
</comment>
<gene>
    <name evidence="2" type="ORF">CBW42_12775</name>
</gene>
<evidence type="ECO:0000313" key="2">
    <source>
        <dbReference type="EMBL" id="OUM19493.1"/>
    </source>
</evidence>
<dbReference type="RefSeq" id="WP_087022262.1">
    <property type="nucleotide sequence ID" value="NZ_NHOC01000017.1"/>
</dbReference>
<dbReference type="SUPFAM" id="SSF46785">
    <property type="entry name" value="Winged helix' DNA-binding domain"/>
    <property type="match status" value="1"/>
</dbReference>
<evidence type="ECO:0000313" key="3">
    <source>
        <dbReference type="Proteomes" id="UP000194903"/>
    </source>
</evidence>
<protein>
    <recommendedName>
        <fullName evidence="1">HTH marR-type domain-containing protein</fullName>
    </recommendedName>
</protein>
<dbReference type="OrthoDB" id="5461037at2"/>
<evidence type="ECO:0000259" key="1">
    <source>
        <dbReference type="PROSITE" id="PS50995"/>
    </source>
</evidence>
<dbReference type="Gene3D" id="1.10.10.10">
    <property type="entry name" value="Winged helix-like DNA-binding domain superfamily/Winged helix DNA-binding domain"/>
    <property type="match status" value="1"/>
</dbReference>
<dbReference type="Pfam" id="PF13463">
    <property type="entry name" value="HTH_27"/>
    <property type="match status" value="1"/>
</dbReference>
<proteinExistence type="predicted"/>
<accession>A0A252F106</accession>
<dbReference type="EMBL" id="NHOC01000017">
    <property type="protein sequence ID" value="OUM19493.1"/>
    <property type="molecule type" value="Genomic_DNA"/>
</dbReference>
<dbReference type="AlphaFoldDB" id="A0A252F106"/>
<organism evidence="2 3">
    <name type="scientific">Butyricicoccus porcorum</name>
    <dbReference type="NCBI Taxonomy" id="1945634"/>
    <lineage>
        <taxon>Bacteria</taxon>
        <taxon>Bacillati</taxon>
        <taxon>Bacillota</taxon>
        <taxon>Clostridia</taxon>
        <taxon>Eubacteriales</taxon>
        <taxon>Butyricicoccaceae</taxon>
        <taxon>Butyricicoccus</taxon>
    </lineage>
</organism>
<dbReference type="PROSITE" id="PS50995">
    <property type="entry name" value="HTH_MARR_2"/>
    <property type="match status" value="1"/>
</dbReference>
<feature type="domain" description="HTH marR-type" evidence="1">
    <location>
        <begin position="1"/>
        <end position="70"/>
    </location>
</feature>
<keyword evidence="3" id="KW-1185">Reference proteome</keyword>
<sequence length="117" mass="13626">MLRHLEERGLIERRVDPDNRRNTFVCLTEEGFAMGERQRENYDAFLMRVVDSLGKHGIWTLSPECAKWHSAWHVSLNGQTKIKKQRRKPDASNIWLFKGIMADRLRGFCAADRAGIL</sequence>
<dbReference type="Proteomes" id="UP000194903">
    <property type="component" value="Unassembled WGS sequence"/>
</dbReference>